<sequence length="49" mass="5218">MPASRHEVPDLPPVPDARLRVGSSPREIRQSGGSGGILHLCTARGRSRS</sequence>
<gene>
    <name evidence="2" type="ORF">FHX80_111482</name>
</gene>
<evidence type="ECO:0000256" key="1">
    <source>
        <dbReference type="SAM" id="MobiDB-lite"/>
    </source>
</evidence>
<protein>
    <submittedName>
        <fullName evidence="2">Uncharacterized protein</fullName>
    </submittedName>
</protein>
<feature type="region of interest" description="Disordered" evidence="1">
    <location>
        <begin position="1"/>
        <end position="49"/>
    </location>
</feature>
<evidence type="ECO:0000313" key="2">
    <source>
        <dbReference type="EMBL" id="TWG03066.1"/>
    </source>
</evidence>
<accession>A0A561UUQ1</accession>
<comment type="caution">
    <text evidence="2">The sequence shown here is derived from an EMBL/GenBank/DDBJ whole genome shotgun (WGS) entry which is preliminary data.</text>
</comment>
<reference evidence="2 3" key="1">
    <citation type="submission" date="2019-06" db="EMBL/GenBank/DDBJ databases">
        <title>Sequencing the genomes of 1000 actinobacteria strains.</title>
        <authorList>
            <person name="Klenk H.-P."/>
        </authorList>
    </citation>
    <scope>NUCLEOTIDE SEQUENCE [LARGE SCALE GENOMIC DNA]</scope>
    <source>
        <strain evidence="2 3">DSM 42059</strain>
    </source>
</reference>
<dbReference type="Proteomes" id="UP000318186">
    <property type="component" value="Unassembled WGS sequence"/>
</dbReference>
<evidence type="ECO:0000313" key="3">
    <source>
        <dbReference type="Proteomes" id="UP000318186"/>
    </source>
</evidence>
<organism evidence="2 3">
    <name type="scientific">Streptomyces brevispora</name>
    <dbReference type="NCBI Taxonomy" id="887462"/>
    <lineage>
        <taxon>Bacteria</taxon>
        <taxon>Bacillati</taxon>
        <taxon>Actinomycetota</taxon>
        <taxon>Actinomycetes</taxon>
        <taxon>Kitasatosporales</taxon>
        <taxon>Streptomycetaceae</taxon>
        <taxon>Streptomyces</taxon>
    </lineage>
</organism>
<name>A0A561UUQ1_9ACTN</name>
<dbReference type="EMBL" id="VIWW01000001">
    <property type="protein sequence ID" value="TWG03066.1"/>
    <property type="molecule type" value="Genomic_DNA"/>
</dbReference>
<dbReference type="AlphaFoldDB" id="A0A561UUQ1"/>
<proteinExistence type="predicted"/>